<keyword evidence="1" id="KW-0614">Plasmid</keyword>
<protein>
    <submittedName>
        <fullName evidence="1">Phage gp6-like head-tail connector family protein</fullName>
    </submittedName>
</protein>
<dbReference type="AlphaFoldDB" id="A0A160F6P0"/>
<dbReference type="PATRIC" id="fig|294699.3.peg.3276"/>
<reference evidence="1 2" key="1">
    <citation type="journal article" date="2006" name="Syst. Appl. Microbiol.">
        <title>Anoxybacillus amylolyticus sp. nov., a thermophilic amylase producing bacterium isolated from Mount Rittmann (Antarctica).</title>
        <authorList>
            <person name="Poli A."/>
            <person name="Esposito E."/>
            <person name="Lama L."/>
            <person name="Orlando P."/>
            <person name="Nicolaus G."/>
            <person name="de Appolonia F."/>
            <person name="Gambacorta A."/>
            <person name="Nicolaus B."/>
        </authorList>
    </citation>
    <scope>NUCLEOTIDE SEQUENCE [LARGE SCALE GENOMIC DNA]</scope>
    <source>
        <strain evidence="1 2">DSM 15939</strain>
        <plasmid evidence="2">Plasmid pdsm15939_1</plasmid>
    </source>
</reference>
<gene>
    <name evidence="1" type="ORF">GFC30_3169</name>
</gene>
<dbReference type="KEGG" id="aamy:GFC30_3169"/>
<dbReference type="Gene3D" id="1.10.246.150">
    <property type="match status" value="1"/>
</dbReference>
<dbReference type="Proteomes" id="UP000076865">
    <property type="component" value="Plasmid pDSM15939_1"/>
</dbReference>
<dbReference type="OrthoDB" id="2229600at2"/>
<sequence length="113" mass="13133">MTVLEIVKAELENPPSDERLMMYIDKVAQAIKTFCNRDDIPEELLYVHADMVVDYIRLKQKNEPDAEPAVQSIKEGDVQVTFTAHEKSQGETEVESVAHSYKNALYKFRKMRW</sequence>
<name>A0A160F6P0_9BACL</name>
<keyword evidence="2" id="KW-1185">Reference proteome</keyword>
<dbReference type="EMBL" id="CP015439">
    <property type="protein sequence ID" value="ANB62287.1"/>
    <property type="molecule type" value="Genomic_DNA"/>
</dbReference>
<evidence type="ECO:0000313" key="1">
    <source>
        <dbReference type="EMBL" id="ANB62287.1"/>
    </source>
</evidence>
<accession>A0A160F6P0</accession>
<dbReference type="RefSeq" id="WP_066327864.1">
    <property type="nucleotide sequence ID" value="NZ_CP015439.1"/>
</dbReference>
<geneLocation type="plasmid" evidence="2">
    <name>pdsm15939_1</name>
</geneLocation>
<dbReference type="InterPro" id="IPR053746">
    <property type="entry name" value="Viral_HT_Connector_Assembly"/>
</dbReference>
<proteinExistence type="predicted"/>
<evidence type="ECO:0000313" key="2">
    <source>
        <dbReference type="Proteomes" id="UP000076865"/>
    </source>
</evidence>
<organism evidence="1 2">
    <name type="scientific">Anoxybacteroides amylolyticum</name>
    <dbReference type="NCBI Taxonomy" id="294699"/>
    <lineage>
        <taxon>Bacteria</taxon>
        <taxon>Bacillati</taxon>
        <taxon>Bacillota</taxon>
        <taxon>Bacilli</taxon>
        <taxon>Bacillales</taxon>
        <taxon>Anoxybacillaceae</taxon>
        <taxon>Anoxybacteroides</taxon>
    </lineage>
</organism>